<dbReference type="eggNOG" id="arCOG04938">
    <property type="taxonomic scope" value="Archaea"/>
</dbReference>
<name>D3S2Y9_FERPA</name>
<feature type="transmembrane region" description="Helical" evidence="1">
    <location>
        <begin position="7"/>
        <end position="31"/>
    </location>
</feature>
<reference evidence="2 3" key="2">
    <citation type="journal article" date="2011" name="Stand. Genomic Sci.">
        <title>Complete genome sequence of Ferroglobus placidus AEDII12DO.</title>
        <authorList>
            <person name="Anderson I."/>
            <person name="Risso C."/>
            <person name="Holmes D."/>
            <person name="Lucas S."/>
            <person name="Copeland A."/>
            <person name="Lapidus A."/>
            <person name="Cheng J.F."/>
            <person name="Bruce D."/>
            <person name="Goodwin L."/>
            <person name="Pitluck S."/>
            <person name="Saunders E."/>
            <person name="Brettin T."/>
            <person name="Detter J.C."/>
            <person name="Han C."/>
            <person name="Tapia R."/>
            <person name="Larimer F."/>
            <person name="Land M."/>
            <person name="Hauser L."/>
            <person name="Woyke T."/>
            <person name="Lovley D."/>
            <person name="Kyrpides N."/>
            <person name="Ivanova N."/>
        </authorList>
    </citation>
    <scope>NUCLEOTIDE SEQUENCE [LARGE SCALE GENOMIC DNA]</scope>
    <source>
        <strain evidence="3">DSM 10642 / AEDII12DO</strain>
    </source>
</reference>
<keyword evidence="1" id="KW-0472">Membrane</keyword>
<evidence type="ECO:0000313" key="3">
    <source>
        <dbReference type="Proteomes" id="UP000002613"/>
    </source>
</evidence>
<evidence type="ECO:0000313" key="2">
    <source>
        <dbReference type="EMBL" id="ADC64622.1"/>
    </source>
</evidence>
<keyword evidence="1" id="KW-0812">Transmembrane</keyword>
<feature type="transmembrane region" description="Helical" evidence="1">
    <location>
        <begin position="113"/>
        <end position="131"/>
    </location>
</feature>
<keyword evidence="3" id="KW-1185">Reference proteome</keyword>
<dbReference type="EMBL" id="CP001899">
    <property type="protein sequence ID" value="ADC64622.1"/>
    <property type="molecule type" value="Genomic_DNA"/>
</dbReference>
<sequence>MKGYALWSALIGIAYVILGLAEVASWIAGVFGKELQMPVTRDIIAGFVLITIGSILLYRTGDLMKMKYEGLSFLFVGLMLSAIIGGMYLLIALADALDAVIVGEEWAFDPSAYNLPAIILFILLLPCWLALRRKNEFSE</sequence>
<dbReference type="HOGENOM" id="CLU_1840481_0_0_2"/>
<organism evidence="2 3">
    <name type="scientific">Ferroglobus placidus (strain DSM 10642 / AEDII12DO)</name>
    <dbReference type="NCBI Taxonomy" id="589924"/>
    <lineage>
        <taxon>Archaea</taxon>
        <taxon>Methanobacteriati</taxon>
        <taxon>Methanobacteriota</taxon>
        <taxon>Archaeoglobi</taxon>
        <taxon>Archaeoglobales</taxon>
        <taxon>Archaeoglobaceae</taxon>
        <taxon>Ferroglobus</taxon>
    </lineage>
</organism>
<dbReference type="PaxDb" id="589924-Ferp_0447"/>
<feature type="transmembrane region" description="Helical" evidence="1">
    <location>
        <begin position="73"/>
        <end position="93"/>
    </location>
</feature>
<dbReference type="RefSeq" id="WP_012964968.1">
    <property type="nucleotide sequence ID" value="NC_013849.1"/>
</dbReference>
<keyword evidence="1" id="KW-1133">Transmembrane helix</keyword>
<proteinExistence type="predicted"/>
<dbReference type="Proteomes" id="UP000002613">
    <property type="component" value="Chromosome"/>
</dbReference>
<dbReference type="STRING" id="589924.Ferp_0447"/>
<evidence type="ECO:0000256" key="1">
    <source>
        <dbReference type="SAM" id="Phobius"/>
    </source>
</evidence>
<reference evidence="3" key="1">
    <citation type="submission" date="2010-02" db="EMBL/GenBank/DDBJ databases">
        <title>Complete sequence of Ferroglobus placidus DSM 10642.</title>
        <authorList>
            <consortium name="US DOE Joint Genome Institute"/>
            <person name="Lucas S."/>
            <person name="Copeland A."/>
            <person name="Lapidus A."/>
            <person name="Cheng J.-F."/>
            <person name="Bruce D."/>
            <person name="Goodwin L."/>
            <person name="Pitluck S."/>
            <person name="Saunders E."/>
            <person name="Brettin T."/>
            <person name="Detter J.C."/>
            <person name="Han C."/>
            <person name="Tapia R."/>
            <person name="Larimer F."/>
            <person name="Land M."/>
            <person name="Hauser L."/>
            <person name="Kyrpides N."/>
            <person name="Ivanova N."/>
            <person name="Holmes D."/>
            <person name="Lovley D."/>
            <person name="Kyrpides N."/>
            <person name="Anderson I.J."/>
            <person name="Woyke T."/>
        </authorList>
    </citation>
    <scope>NUCLEOTIDE SEQUENCE [LARGE SCALE GENOMIC DNA]</scope>
    <source>
        <strain evidence="3">DSM 10642 / AEDII12DO</strain>
    </source>
</reference>
<gene>
    <name evidence="2" type="ordered locus">Ferp_0447</name>
</gene>
<protein>
    <submittedName>
        <fullName evidence="2">Uncharacterized protein</fullName>
    </submittedName>
</protein>
<dbReference type="GeneID" id="8777945"/>
<feature type="transmembrane region" description="Helical" evidence="1">
    <location>
        <begin position="43"/>
        <end position="61"/>
    </location>
</feature>
<dbReference type="AlphaFoldDB" id="D3S2Y9"/>
<accession>D3S2Y9</accession>
<dbReference type="KEGG" id="fpl:Ferp_0447"/>